<dbReference type="GO" id="GO:0005634">
    <property type="term" value="C:nucleus"/>
    <property type="evidence" value="ECO:0007669"/>
    <property type="project" value="UniProtKB-SubCell"/>
</dbReference>
<dbReference type="SUPFAM" id="SSF51556">
    <property type="entry name" value="Metallo-dependent hydrolases"/>
    <property type="match status" value="1"/>
</dbReference>
<keyword evidence="1 7" id="KW-0963">Cytoplasm</keyword>
<dbReference type="PROSITE" id="PS00485">
    <property type="entry name" value="A_DEAMINASE"/>
    <property type="match status" value="1"/>
</dbReference>
<dbReference type="InterPro" id="IPR006650">
    <property type="entry name" value="A/AMP_deam_AS"/>
</dbReference>
<feature type="binding site" evidence="7">
    <location>
        <position position="300"/>
    </location>
    <ligand>
        <name>substrate</name>
    </ligand>
</feature>
<evidence type="ECO:0000256" key="5">
    <source>
        <dbReference type="ARBA" id="ARBA00023080"/>
    </source>
</evidence>
<feature type="active site" description="Proton donor" evidence="7">
    <location>
        <position position="221"/>
    </location>
</feature>
<keyword evidence="6 7" id="KW-0539">Nucleus</keyword>
<feature type="binding site" evidence="7">
    <location>
        <position position="299"/>
    </location>
    <ligand>
        <name>Zn(2+)</name>
        <dbReference type="ChEBI" id="CHEBI:29105"/>
        <note>catalytic</note>
    </ligand>
</feature>
<dbReference type="InterPro" id="IPR006330">
    <property type="entry name" value="Ado/ade_deaminase"/>
</dbReference>
<evidence type="ECO:0000313" key="10">
    <source>
        <dbReference type="Proteomes" id="UP000813444"/>
    </source>
</evidence>
<dbReference type="GO" id="GO:0009117">
    <property type="term" value="P:nucleotide metabolic process"/>
    <property type="evidence" value="ECO:0007669"/>
    <property type="project" value="UniProtKB-KW"/>
</dbReference>
<keyword evidence="2 7" id="KW-0479">Metal-binding</keyword>
<comment type="catalytic activity">
    <reaction evidence="7">
        <text>adenine + H2O + H(+) = hypoxanthine + NH4(+)</text>
        <dbReference type="Rhea" id="RHEA:23688"/>
        <dbReference type="ChEBI" id="CHEBI:15377"/>
        <dbReference type="ChEBI" id="CHEBI:15378"/>
        <dbReference type="ChEBI" id="CHEBI:16708"/>
        <dbReference type="ChEBI" id="CHEBI:17368"/>
        <dbReference type="ChEBI" id="CHEBI:28938"/>
        <dbReference type="EC" id="3.5.4.2"/>
    </reaction>
</comment>
<dbReference type="GO" id="GO:0008270">
    <property type="term" value="F:zinc ion binding"/>
    <property type="evidence" value="ECO:0007669"/>
    <property type="project" value="UniProtKB-UniRule"/>
</dbReference>
<evidence type="ECO:0000256" key="3">
    <source>
        <dbReference type="ARBA" id="ARBA00022801"/>
    </source>
</evidence>
<dbReference type="HAMAP" id="MF_01962">
    <property type="entry name" value="Adenine_deaminase"/>
    <property type="match status" value="1"/>
</dbReference>
<keyword evidence="3 7" id="KW-0378">Hydrolase</keyword>
<dbReference type="InterPro" id="IPR028892">
    <property type="entry name" value="ADE"/>
</dbReference>
<organism evidence="9 10">
    <name type="scientific">Stachybotrys elegans</name>
    <dbReference type="NCBI Taxonomy" id="80388"/>
    <lineage>
        <taxon>Eukaryota</taxon>
        <taxon>Fungi</taxon>
        <taxon>Dikarya</taxon>
        <taxon>Ascomycota</taxon>
        <taxon>Pezizomycotina</taxon>
        <taxon>Sordariomycetes</taxon>
        <taxon>Hypocreomycetidae</taxon>
        <taxon>Hypocreales</taxon>
        <taxon>Stachybotryaceae</taxon>
        <taxon>Stachybotrys</taxon>
    </lineage>
</organism>
<dbReference type="Gene3D" id="3.20.20.140">
    <property type="entry name" value="Metal-dependent hydrolases"/>
    <property type="match status" value="1"/>
</dbReference>
<name>A0A8K0SKV2_9HYPO</name>
<dbReference type="GO" id="GO:0043103">
    <property type="term" value="P:hypoxanthine salvage"/>
    <property type="evidence" value="ECO:0007669"/>
    <property type="project" value="UniProtKB-UniRule"/>
</dbReference>
<dbReference type="Pfam" id="PF00962">
    <property type="entry name" value="A_deaminase"/>
    <property type="match status" value="1"/>
</dbReference>
<dbReference type="GO" id="GO:0000034">
    <property type="term" value="F:adenine deaminase activity"/>
    <property type="evidence" value="ECO:0007669"/>
    <property type="project" value="UniProtKB-UniRule"/>
</dbReference>
<dbReference type="GO" id="GO:0005829">
    <property type="term" value="C:cytosol"/>
    <property type="evidence" value="ECO:0007669"/>
    <property type="project" value="TreeGrafter"/>
</dbReference>
<feature type="domain" description="Adenosine deaminase" evidence="8">
    <location>
        <begin position="21"/>
        <end position="353"/>
    </location>
</feature>
<gene>
    <name evidence="7" type="primary">AAH1</name>
    <name evidence="9" type="ORF">B0I35DRAFT_481278</name>
</gene>
<dbReference type="OrthoDB" id="272271at2759"/>
<keyword evidence="5 7" id="KW-0546">Nucleotide metabolism</keyword>
<feature type="binding site" evidence="7">
    <location>
        <position position="28"/>
    </location>
    <ligand>
        <name>Zn(2+)</name>
        <dbReference type="ChEBI" id="CHEBI:29105"/>
        <note>catalytic</note>
    </ligand>
</feature>
<accession>A0A8K0SKV2</accession>
<dbReference type="InterPro" id="IPR001365">
    <property type="entry name" value="A_deaminase_dom"/>
</dbReference>
<feature type="binding site" evidence="7">
    <location>
        <position position="26"/>
    </location>
    <ligand>
        <name>Zn(2+)</name>
        <dbReference type="ChEBI" id="CHEBI:29105"/>
        <note>catalytic</note>
    </ligand>
</feature>
<dbReference type="EMBL" id="JAGPNK010000011">
    <property type="protein sequence ID" value="KAH7311294.1"/>
    <property type="molecule type" value="Genomic_DNA"/>
</dbReference>
<dbReference type="PANTHER" id="PTHR43114">
    <property type="entry name" value="ADENINE DEAMINASE"/>
    <property type="match status" value="1"/>
</dbReference>
<dbReference type="InterPro" id="IPR032466">
    <property type="entry name" value="Metal_Hydrolase"/>
</dbReference>
<comment type="similarity">
    <text evidence="7">Belongs to the metallo-dependent hydrolases superfamily. Adenosine and AMP deaminases family. Adenine deaminase type 2 subfamily.</text>
</comment>
<proteinExistence type="inferred from homology"/>
<evidence type="ECO:0000256" key="1">
    <source>
        <dbReference type="ARBA" id="ARBA00022490"/>
    </source>
</evidence>
<sequence length="364" mass="40323">MVLTQSLKHGSILHDFLCALPKCEHHIHIEGTLDPELLFTLAERNSVQLPLDDPAFESSTALKARYSVFENLDDFLHYYFIGFSVLLTEADFEALTYAYLERAHAQNVHHLEVFFDPQVHMERGISYSTVMSGLSAAKARAAAELPDLSVMFIPCLVRHLPIPSALNMLAEVVAAGHFEDGTVAGFGMSSTEKNMHPTMFTSVYDSAREAGVRNLTAHFGEEGPAEYVSSAITHLGVGRIDHGRRAAEDPALLDHLAKNSIMLTLCPISNVALRGIAEIEQLPIREFLERGVRFSLNSDDPAYFGGHVLDCYCAVQDAFNLSVGEWETIAKGAIDGSWCSSERKQQLSLKVDEAVRRQRMMIPM</sequence>
<dbReference type="EC" id="3.5.4.2" evidence="7"/>
<evidence type="ECO:0000256" key="2">
    <source>
        <dbReference type="ARBA" id="ARBA00022723"/>
    </source>
</evidence>
<reference evidence="9" key="1">
    <citation type="journal article" date="2021" name="Nat. Commun.">
        <title>Genetic determinants of endophytism in the Arabidopsis root mycobiome.</title>
        <authorList>
            <person name="Mesny F."/>
            <person name="Miyauchi S."/>
            <person name="Thiergart T."/>
            <person name="Pickel B."/>
            <person name="Atanasova L."/>
            <person name="Karlsson M."/>
            <person name="Huettel B."/>
            <person name="Barry K.W."/>
            <person name="Haridas S."/>
            <person name="Chen C."/>
            <person name="Bauer D."/>
            <person name="Andreopoulos W."/>
            <person name="Pangilinan J."/>
            <person name="LaButti K."/>
            <person name="Riley R."/>
            <person name="Lipzen A."/>
            <person name="Clum A."/>
            <person name="Drula E."/>
            <person name="Henrissat B."/>
            <person name="Kohler A."/>
            <person name="Grigoriev I.V."/>
            <person name="Martin F.M."/>
            <person name="Hacquard S."/>
        </authorList>
    </citation>
    <scope>NUCLEOTIDE SEQUENCE</scope>
    <source>
        <strain evidence="9">MPI-CAGE-CH-0235</strain>
    </source>
</reference>
<dbReference type="GO" id="GO:0006146">
    <property type="term" value="P:adenine catabolic process"/>
    <property type="evidence" value="ECO:0007669"/>
    <property type="project" value="UniProtKB-UniRule"/>
</dbReference>
<dbReference type="PANTHER" id="PTHR43114:SF6">
    <property type="entry name" value="ADENINE DEAMINASE"/>
    <property type="match status" value="1"/>
</dbReference>
<protein>
    <recommendedName>
        <fullName evidence="7">Adenine deaminase</fullName>
        <shortName evidence="7">ADE</shortName>
        <ecNumber evidence="7">3.5.4.2</ecNumber>
    </recommendedName>
    <alternativeName>
        <fullName evidence="7">Adenine aminohydrolase</fullName>
        <shortName evidence="7">AAH</shortName>
    </alternativeName>
</protein>
<evidence type="ECO:0000313" key="9">
    <source>
        <dbReference type="EMBL" id="KAH7311294.1"/>
    </source>
</evidence>
<dbReference type="GO" id="GO:0009168">
    <property type="term" value="P:purine ribonucleoside monophosphate biosynthetic process"/>
    <property type="evidence" value="ECO:0007669"/>
    <property type="project" value="InterPro"/>
</dbReference>
<dbReference type="NCBIfam" id="TIGR01430">
    <property type="entry name" value="aden_deam"/>
    <property type="match status" value="1"/>
</dbReference>
<keyword evidence="4 7" id="KW-0862">Zinc</keyword>
<keyword evidence="10" id="KW-1185">Reference proteome</keyword>
<evidence type="ECO:0000259" key="8">
    <source>
        <dbReference type="Pfam" id="PF00962"/>
    </source>
</evidence>
<comment type="subcellular location">
    <subcellularLocation>
        <location evidence="7">Cytoplasm</location>
    </subcellularLocation>
    <subcellularLocation>
        <location evidence="7">Nucleus</location>
    </subcellularLocation>
</comment>
<evidence type="ECO:0000256" key="4">
    <source>
        <dbReference type="ARBA" id="ARBA00022833"/>
    </source>
</evidence>
<evidence type="ECO:0000256" key="7">
    <source>
        <dbReference type="HAMAP-Rule" id="MF_03145"/>
    </source>
</evidence>
<dbReference type="AlphaFoldDB" id="A0A8K0SKV2"/>
<comment type="caution">
    <text evidence="9">The sequence shown here is derived from an EMBL/GenBank/DDBJ whole genome shotgun (WGS) entry which is preliminary data.</text>
</comment>
<feature type="site" description="Important for catalytic activity" evidence="7">
    <location>
        <position position="242"/>
    </location>
</feature>
<comment type="function">
    <text evidence="7">Catalyzes the hydrolytic deamination of adenine to hypoxanthine. Plays an important role in the purine salvage pathway and in nitrogen catabolism.</text>
</comment>
<feature type="binding site" evidence="7">
    <location>
        <position position="218"/>
    </location>
    <ligand>
        <name>Zn(2+)</name>
        <dbReference type="ChEBI" id="CHEBI:29105"/>
        <note>catalytic</note>
    </ligand>
</feature>
<evidence type="ECO:0000256" key="6">
    <source>
        <dbReference type="ARBA" id="ARBA00023242"/>
    </source>
</evidence>
<dbReference type="Proteomes" id="UP000813444">
    <property type="component" value="Unassembled WGS sequence"/>
</dbReference>
<comment type="cofactor">
    <cofactor evidence="7">
        <name>Zn(2+)</name>
        <dbReference type="ChEBI" id="CHEBI:29105"/>
    </cofactor>
    <text evidence="7">Binds 1 zinc ion per subunit.</text>
</comment>